<protein>
    <submittedName>
        <fullName evidence="1">Uncharacterized protein</fullName>
    </submittedName>
</protein>
<dbReference type="RefSeq" id="WP_130982271.1">
    <property type="nucleotide sequence ID" value="NZ_SISG01000001.1"/>
</dbReference>
<accession>A0A4Q9GVA4</accession>
<evidence type="ECO:0000313" key="1">
    <source>
        <dbReference type="EMBL" id="TBN58164.1"/>
    </source>
</evidence>
<organism evidence="1 2">
    <name type="scientific">Glaciihabitans arcticus</name>
    <dbReference type="NCBI Taxonomy" id="2668039"/>
    <lineage>
        <taxon>Bacteria</taxon>
        <taxon>Bacillati</taxon>
        <taxon>Actinomycetota</taxon>
        <taxon>Actinomycetes</taxon>
        <taxon>Micrococcales</taxon>
        <taxon>Microbacteriaceae</taxon>
        <taxon>Glaciihabitans</taxon>
    </lineage>
</organism>
<proteinExistence type="predicted"/>
<dbReference type="EMBL" id="SISG01000001">
    <property type="protein sequence ID" value="TBN58164.1"/>
    <property type="molecule type" value="Genomic_DNA"/>
</dbReference>
<reference evidence="2" key="1">
    <citation type="submission" date="2019-02" db="EMBL/GenBank/DDBJ databases">
        <title>Glaciihabitans arcticus sp. nov., a psychrotolerant bacterium isolated from polar soil.</title>
        <authorList>
            <person name="Dahal R.H."/>
        </authorList>
    </citation>
    <scope>NUCLEOTIDE SEQUENCE [LARGE SCALE GENOMIC DNA]</scope>
    <source>
        <strain evidence="2">RP-3-7</strain>
    </source>
</reference>
<dbReference type="Proteomes" id="UP000294194">
    <property type="component" value="Unassembled WGS sequence"/>
</dbReference>
<comment type="caution">
    <text evidence="1">The sequence shown here is derived from an EMBL/GenBank/DDBJ whole genome shotgun (WGS) entry which is preliminary data.</text>
</comment>
<evidence type="ECO:0000313" key="2">
    <source>
        <dbReference type="Proteomes" id="UP000294194"/>
    </source>
</evidence>
<dbReference type="AlphaFoldDB" id="A0A4Q9GVA4"/>
<name>A0A4Q9GVA4_9MICO</name>
<sequence>MTDLAKHPLLAGLREGSSLRWSQSNGDFDMDHSAFEQVEVSITDATVRVRARTDLDMLSFYWDADPAQIEDDKDLIRGFLGTLPGVIVDPGDENWETYDIWVDVTPDSFDVALESVFDVLDVAENHPSGARFAELLDVRPGEEVIAFWTDLRRYLESQRVADGSAADAGPVAPKP</sequence>
<gene>
    <name evidence="1" type="ORF">EYE40_12625</name>
</gene>
<keyword evidence="2" id="KW-1185">Reference proteome</keyword>